<dbReference type="KEGG" id="dax:FDQ92_12890"/>
<proteinExistence type="predicted"/>
<reference evidence="1 2" key="2">
    <citation type="submission" date="2019-05" db="EMBL/GenBank/DDBJ databases">
        <authorList>
            <person name="Suflita J.M."/>
            <person name="Marks C.R."/>
        </authorList>
    </citation>
    <scope>NUCLEOTIDE SEQUENCE [LARGE SCALE GENOMIC DNA]</scope>
    <source>
        <strain evidence="1 2">ALDC</strain>
    </source>
</reference>
<dbReference type="RefSeq" id="WP_137425270.1">
    <property type="nucleotide sequence ID" value="NZ_CP040098.1"/>
</dbReference>
<gene>
    <name evidence="1" type="ORF">FDQ92_12890</name>
</gene>
<protein>
    <submittedName>
        <fullName evidence="1">Uncharacterized protein</fullName>
    </submittedName>
</protein>
<dbReference type="AlphaFoldDB" id="A0A4P8L4R5"/>
<name>A0A4P8L4R5_9BACT</name>
<dbReference type="OrthoDB" id="264053at2"/>
<dbReference type="EMBL" id="CP040098">
    <property type="protein sequence ID" value="QCQ22987.1"/>
    <property type="molecule type" value="Genomic_DNA"/>
</dbReference>
<reference evidence="1 2" key="1">
    <citation type="submission" date="2019-05" db="EMBL/GenBank/DDBJ databases">
        <title>The Complete Genome Sequence of the n-alkane-degrading Desulfoglaeba alkanexedens ALDC reveals multiple alkylsuccinate synthase gene clusters.</title>
        <authorList>
            <person name="Callaghan A.V."/>
            <person name="Davidova I.A."/>
            <person name="Duncan K.E."/>
            <person name="Morris B."/>
            <person name="McInerney M.J."/>
        </authorList>
    </citation>
    <scope>NUCLEOTIDE SEQUENCE [LARGE SCALE GENOMIC DNA]</scope>
    <source>
        <strain evidence="1 2">ALDC</strain>
    </source>
</reference>
<sequence length="220" mass="25712">MQEAFAVKDCALIAIATGEKAQDLRELRDRLHETPSGCIYYHFWGGLLRPRFDDPEYQNDFAAWVRHGLHEPVLAERLAIIDPTEYRDIEDLRRELIDAVEERLYESEFASWMRARKTFHFMRSQIVVFDTMIRVSNPDELGIIIPHLTLGSIFYHFIDARRRTETGRNDFTEWLRGFDGPYVELADRIADVDPYFTSLTDLRRDLAAVFHNAGLQEEAS</sequence>
<evidence type="ECO:0000313" key="1">
    <source>
        <dbReference type="EMBL" id="QCQ22987.1"/>
    </source>
</evidence>
<dbReference type="Pfam" id="PF19027">
    <property type="entry name" value="DUF5752"/>
    <property type="match status" value="1"/>
</dbReference>
<accession>A0A4P8L4R5</accession>
<dbReference type="InterPro" id="IPR044036">
    <property type="entry name" value="DUF5752"/>
</dbReference>
<evidence type="ECO:0000313" key="2">
    <source>
        <dbReference type="Proteomes" id="UP000298602"/>
    </source>
</evidence>
<organism evidence="1 2">
    <name type="scientific">Desulfoglaeba alkanexedens ALDC</name>
    <dbReference type="NCBI Taxonomy" id="980445"/>
    <lineage>
        <taxon>Bacteria</taxon>
        <taxon>Pseudomonadati</taxon>
        <taxon>Thermodesulfobacteriota</taxon>
        <taxon>Syntrophobacteria</taxon>
        <taxon>Syntrophobacterales</taxon>
        <taxon>Syntrophobacteraceae</taxon>
        <taxon>Desulfoglaeba</taxon>
    </lineage>
</organism>
<keyword evidence="2" id="KW-1185">Reference proteome</keyword>
<dbReference type="Proteomes" id="UP000298602">
    <property type="component" value="Chromosome"/>
</dbReference>